<evidence type="ECO:0000313" key="1">
    <source>
        <dbReference type="EMBL" id="MFK9084222.1"/>
    </source>
</evidence>
<organism evidence="1 2">
    <name type="scientific">Pseudomonas neuropathica</name>
    <dbReference type="NCBI Taxonomy" id="2730425"/>
    <lineage>
        <taxon>Bacteria</taxon>
        <taxon>Pseudomonadati</taxon>
        <taxon>Pseudomonadota</taxon>
        <taxon>Gammaproteobacteria</taxon>
        <taxon>Pseudomonadales</taxon>
        <taxon>Pseudomonadaceae</taxon>
        <taxon>Pseudomonas</taxon>
    </lineage>
</organism>
<proteinExistence type="predicted"/>
<evidence type="ECO:0000313" key="2">
    <source>
        <dbReference type="Proteomes" id="UP001622950"/>
    </source>
</evidence>
<dbReference type="EMBL" id="JBJHQE010000074">
    <property type="protein sequence ID" value="MFK9084222.1"/>
    <property type="molecule type" value="Genomic_DNA"/>
</dbReference>
<name>A0ACC7N071_9PSED</name>
<dbReference type="Proteomes" id="UP001622950">
    <property type="component" value="Unassembled WGS sequence"/>
</dbReference>
<protein>
    <submittedName>
        <fullName evidence="1">VWA domain-containing protein</fullName>
    </submittedName>
</protein>
<comment type="caution">
    <text evidence="1">The sequence shown here is derived from an EMBL/GenBank/DDBJ whole genome shotgun (WGS) entry which is preliminary data.</text>
</comment>
<reference evidence="1" key="1">
    <citation type="submission" date="2024-11" db="EMBL/GenBank/DDBJ databases">
        <authorList>
            <person name="Lucas J.A."/>
        </authorList>
    </citation>
    <scope>NUCLEOTIDE SEQUENCE</scope>
    <source>
        <strain evidence="1">Z 8.8</strain>
    </source>
</reference>
<keyword evidence="2" id="KW-1185">Reference proteome</keyword>
<accession>A0ACC7N071</accession>
<sequence length="649" mass="70956">MGAFATPLAAEEKPLLQEGKKTLYQRVLTTPGCQLRESTGASTGKAVPTFTRFYVYQRDKQWLRVGPDSLGKSIGWIDKACSVEWKMQMTLVLTNPADREPLLFFRERKTLDQMVTAADASALLKPIRANMKSSGRDPKVIAREPDYYVDPAKNFYLLPVIEAQEVMTKKGYRLRVLNIASVSAPAKAQDAEKPDAKNEANMLKGFSAAVVFVIDSTKSMGPYIDRTREAVTKIYQRVEQEQLLDRVKFGLVAYRSSIKAVPGLEYVSKMYVDPSTVKGGSDFLGRVAALKPARVSSSRFDEDAYAGVMQALDQVAWNEFGARYIVLISDAGALSGGDELSGTGLDADQVRLEAKHRGVAIYTLHLKTPSGVKNHDSAQAQYTDLALNPYLNKPLYYPVDAGDVSHFGARIDDLASAITDQVKAAYRGDMAAGSALGADADYGKATPAPTKAVAGQPADDSMLADAALLGHAMRLAYLGEKTGASVPPVFQAWISDRDLLEQQVPTTEVRVLLTKAQLSDLSDVVRRIADAANEGLISPADMFDRLRSVAATMGRDPNQLAKGDSPTLGQLGLMGEYLDGVPYPSEVLSLDEDEWKRMTGTQQQELIRRLNTKLKLYQRFNADVDRWVSLAEGSDPSEHVYPVPLDALP</sequence>
<gene>
    <name evidence="1" type="ORF">ACJEBM_26565</name>
</gene>